<evidence type="ECO:0000256" key="9">
    <source>
        <dbReference type="ARBA" id="ARBA00023118"/>
    </source>
</evidence>
<keyword evidence="7" id="KW-0347">Helicase</keyword>
<dbReference type="SUPFAM" id="SSF109604">
    <property type="entry name" value="HD-domain/PDEase-like"/>
    <property type="match status" value="1"/>
</dbReference>
<dbReference type="NCBIfam" id="TIGR01596">
    <property type="entry name" value="cas3_HD"/>
    <property type="match status" value="1"/>
</dbReference>
<evidence type="ECO:0000256" key="10">
    <source>
        <dbReference type="SAM" id="MobiDB-lite"/>
    </source>
</evidence>
<keyword evidence="3" id="KW-0540">Nuclease</keyword>
<comment type="caution">
    <text evidence="13">The sequence shown here is derived from an EMBL/GenBank/DDBJ whole genome shotgun (WGS) entry which is preliminary data.</text>
</comment>
<dbReference type="CDD" id="cd09641">
    <property type="entry name" value="Cas3''_I"/>
    <property type="match status" value="1"/>
</dbReference>
<feature type="domain" description="Helicase C-terminal" evidence="11">
    <location>
        <begin position="529"/>
        <end position="682"/>
    </location>
</feature>
<proteinExistence type="inferred from homology"/>
<keyword evidence="14" id="KW-1185">Reference proteome</keyword>
<dbReference type="Pfam" id="PF00270">
    <property type="entry name" value="DEAD"/>
    <property type="match status" value="1"/>
</dbReference>
<evidence type="ECO:0000256" key="4">
    <source>
        <dbReference type="ARBA" id="ARBA00022723"/>
    </source>
</evidence>
<keyword evidence="6" id="KW-0378">Hydrolase</keyword>
<reference evidence="13" key="1">
    <citation type="journal article" date="2011" name="ISME J.">
        <title>The endosymbionts of the deep-sea tubeworms Riftia pachyptila and Tevnia jerichonana share an identical physiology as revealed by proteogenomic analyses.</title>
        <authorList>
            <person name="Gardebrecht A."/>
            <person name="Markert S."/>
            <person name="Felbeck H."/>
            <person name="Thuermer A."/>
            <person name="Albrecht D."/>
            <person name="Wollherr A."/>
            <person name="Kabisch J."/>
            <person name="Lehmann R."/>
            <person name="Daniel R."/>
            <person name="Liesegang H."/>
            <person name="Hecker M."/>
            <person name="Sievert S.M."/>
            <person name="Schweder T."/>
        </authorList>
    </citation>
    <scope>NUCLEOTIDE SEQUENCE [LARGE SCALE GENOMIC DNA]</scope>
</reference>
<dbReference type="SUPFAM" id="SSF52540">
    <property type="entry name" value="P-loop containing nucleoside triphosphate hydrolases"/>
    <property type="match status" value="1"/>
</dbReference>
<evidence type="ECO:0000256" key="7">
    <source>
        <dbReference type="ARBA" id="ARBA00022806"/>
    </source>
</evidence>
<feature type="region of interest" description="Disordered" evidence="10">
    <location>
        <begin position="1"/>
        <end position="20"/>
    </location>
</feature>
<evidence type="ECO:0000256" key="5">
    <source>
        <dbReference type="ARBA" id="ARBA00022741"/>
    </source>
</evidence>
<dbReference type="AlphaFoldDB" id="G2DHB2"/>
<dbReference type="InterPro" id="IPR027417">
    <property type="entry name" value="P-loop_NTPase"/>
</dbReference>
<dbReference type="GO" id="GO:0003676">
    <property type="term" value="F:nucleic acid binding"/>
    <property type="evidence" value="ECO:0007669"/>
    <property type="project" value="InterPro"/>
</dbReference>
<dbReference type="PROSITE" id="PS51643">
    <property type="entry name" value="HD_CAS3"/>
    <property type="match status" value="1"/>
</dbReference>
<evidence type="ECO:0000256" key="2">
    <source>
        <dbReference type="ARBA" id="ARBA00009046"/>
    </source>
</evidence>
<evidence type="ECO:0000259" key="11">
    <source>
        <dbReference type="PROSITE" id="PS51194"/>
    </source>
</evidence>
<dbReference type="Proteomes" id="UP000004491">
    <property type="component" value="Unassembled WGS sequence"/>
</dbReference>
<dbReference type="GO" id="GO:0004518">
    <property type="term" value="F:nuclease activity"/>
    <property type="evidence" value="ECO:0007669"/>
    <property type="project" value="UniProtKB-KW"/>
</dbReference>
<evidence type="ECO:0000313" key="13">
    <source>
        <dbReference type="EMBL" id="EGV49999.1"/>
    </source>
</evidence>
<dbReference type="GO" id="GO:0051607">
    <property type="term" value="P:defense response to virus"/>
    <property type="evidence" value="ECO:0007669"/>
    <property type="project" value="UniProtKB-KW"/>
</dbReference>
<dbReference type="GO" id="GO:0005524">
    <property type="term" value="F:ATP binding"/>
    <property type="evidence" value="ECO:0007669"/>
    <property type="project" value="UniProtKB-KW"/>
</dbReference>
<evidence type="ECO:0000256" key="8">
    <source>
        <dbReference type="ARBA" id="ARBA00022840"/>
    </source>
</evidence>
<keyword evidence="8" id="KW-0067">ATP-binding</keyword>
<accession>G2DHB2</accession>
<evidence type="ECO:0000256" key="1">
    <source>
        <dbReference type="ARBA" id="ARBA00006847"/>
    </source>
</evidence>
<dbReference type="InterPro" id="IPR006483">
    <property type="entry name" value="CRISPR-assoc_Cas3_HD"/>
</dbReference>
<sequence length="848" mass="95547">MSGLPYLPEDIHTNMPDGRTNHIIESWQNNSMDNSHSNHSHIIAHRRSSDGKLQLLETHLEETAAIAASITAKIGLSEVGELLGLLHDVGKYSAKFQGYIQSATGMIDPDADYFSDFRTQKGKIDHSTAGAQWVWQRLGRYGDRGRFCAQILATCLASHHSGLIDCLKPEGEDGFKRRIDKPDQDTHLSECQSKAATDYLKHLERLADRPLLMAMLGKLQQLGAGKQHGQSISETIKHFYVGMFTRFLFSALIDADRINSADFEHPENQGLRNNAPIEWEVAINRTEAALNELPVRNRIDEIRRDISDRCRQRAEEPQGIYSLTVPTGGGKTYASLRYALHHAKTHKLDRIIYVIPYTSIIEQNAEAIRELIECGSDARPWVLEHHSNLEPEQQTWHSKLAAENWDAPIVLTTMVQFLEALFSGGTRGARRMHQLANSVIVFDEIQTLPVNCTHLFCNAINFLTTYTRTTALLCTATQPLLNQLRTPEKGGLSIPPENELAGDLSQLFAELKRVDISNRVRDKGWSAEEIRDLILEQFSEQGNCLVIVNTKGWAKRLYQLCREQISDTDTLFHLSTHQCPAHRKELLGKIRKRLDDDKPVVCISTQLMEAGVDVDFASVIRFLAGLDSVAQSAGRCNRNGRLKSATVHVINPADEPINRMADIKEGRDQALRIFNEFSNDELLTPPVMSQYFYYYFFSRDKVMSYPLTSRQAGQQESLLNLLADNKNNSMGGRLIRLNQSFMTAGKAFKAIDAPTEAIIVPYGEGELLIAALCGVSIEYDPREYYRLLKAAQKYSVNLFPNVLQKLREQEAIHEIQPGEGIFYLDERYYSEAFGVATEEVAVLGFLNV</sequence>
<feature type="domain" description="HD Cas3-type" evidence="12">
    <location>
        <begin position="49"/>
        <end position="258"/>
    </location>
</feature>
<dbReference type="Pfam" id="PF22590">
    <property type="entry name" value="Cas3-like_C_2"/>
    <property type="match status" value="1"/>
</dbReference>
<organism evidence="13 14">
    <name type="scientific">endosymbiont of Riftia pachyptila</name>
    <name type="common">vent Ph05</name>
    <dbReference type="NCBI Taxonomy" id="1048808"/>
    <lineage>
        <taxon>Bacteria</taxon>
        <taxon>Pseudomonadati</taxon>
        <taxon>Pseudomonadota</taxon>
        <taxon>Gammaproteobacteria</taxon>
        <taxon>sulfur-oxidizing symbionts</taxon>
    </lineage>
</organism>
<keyword evidence="9" id="KW-0051">Antiviral defense</keyword>
<dbReference type="EMBL" id="AFOC01000121">
    <property type="protein sequence ID" value="EGV49999.1"/>
    <property type="molecule type" value="Genomic_DNA"/>
</dbReference>
<dbReference type="CDD" id="cd17930">
    <property type="entry name" value="DEXHc_cas3"/>
    <property type="match status" value="1"/>
</dbReference>
<evidence type="ECO:0000313" key="14">
    <source>
        <dbReference type="Proteomes" id="UP000004491"/>
    </source>
</evidence>
<comment type="similarity">
    <text evidence="2">In the central section; belongs to the CRISPR-associated helicase Cas3 family.</text>
</comment>
<dbReference type="Pfam" id="PF18019">
    <property type="entry name" value="Cas3_HD"/>
    <property type="match status" value="1"/>
</dbReference>
<dbReference type="GO" id="GO:0004386">
    <property type="term" value="F:helicase activity"/>
    <property type="evidence" value="ECO:0007669"/>
    <property type="project" value="UniProtKB-KW"/>
</dbReference>
<dbReference type="PATRIC" id="fig|1048808.3.peg.3065"/>
<dbReference type="Gene3D" id="1.10.3210.30">
    <property type="match status" value="1"/>
</dbReference>
<dbReference type="GO" id="GO:0046872">
    <property type="term" value="F:metal ion binding"/>
    <property type="evidence" value="ECO:0007669"/>
    <property type="project" value="UniProtKB-KW"/>
</dbReference>
<evidence type="ECO:0000256" key="3">
    <source>
        <dbReference type="ARBA" id="ARBA00022722"/>
    </source>
</evidence>
<dbReference type="Gene3D" id="3.40.50.300">
    <property type="entry name" value="P-loop containing nucleotide triphosphate hydrolases"/>
    <property type="match status" value="2"/>
</dbReference>
<keyword evidence="4" id="KW-0479">Metal-binding</keyword>
<dbReference type="InterPro" id="IPR006474">
    <property type="entry name" value="Helicase_Cas3_CRISPR-ass_core"/>
</dbReference>
<protein>
    <submittedName>
        <fullName evidence="13">CRISPR-associated helicase Cas3 domain protein</fullName>
    </submittedName>
</protein>
<dbReference type="NCBIfam" id="TIGR01587">
    <property type="entry name" value="cas3_core"/>
    <property type="match status" value="1"/>
</dbReference>
<dbReference type="InterPro" id="IPR001650">
    <property type="entry name" value="Helicase_C-like"/>
</dbReference>
<dbReference type="InterPro" id="IPR011545">
    <property type="entry name" value="DEAD/DEAH_box_helicase_dom"/>
</dbReference>
<dbReference type="InterPro" id="IPR038257">
    <property type="entry name" value="CRISPR-assoc_Cas3_HD_sf"/>
</dbReference>
<evidence type="ECO:0000259" key="12">
    <source>
        <dbReference type="PROSITE" id="PS51643"/>
    </source>
</evidence>
<name>G2DHB2_9GAMM</name>
<dbReference type="InterPro" id="IPR054712">
    <property type="entry name" value="Cas3-like_dom"/>
</dbReference>
<comment type="similarity">
    <text evidence="1">In the N-terminal section; belongs to the CRISPR-associated nuclease Cas3-HD family.</text>
</comment>
<keyword evidence="5" id="KW-0547">Nucleotide-binding</keyword>
<dbReference type="PROSITE" id="PS51194">
    <property type="entry name" value="HELICASE_CTER"/>
    <property type="match status" value="1"/>
</dbReference>
<evidence type="ECO:0000256" key="6">
    <source>
        <dbReference type="ARBA" id="ARBA00022801"/>
    </source>
</evidence>
<gene>
    <name evidence="13" type="primary">cas4</name>
    <name evidence="13" type="ORF">Rifp1Sym_ep00070</name>
</gene>
<dbReference type="GO" id="GO:0016787">
    <property type="term" value="F:hydrolase activity"/>
    <property type="evidence" value="ECO:0007669"/>
    <property type="project" value="UniProtKB-KW"/>
</dbReference>